<gene>
    <name evidence="2" type="ORF">GCM10022214_60720</name>
</gene>
<dbReference type="Pfam" id="PF26366">
    <property type="entry name" value="DUF8094"/>
    <property type="match status" value="1"/>
</dbReference>
<keyword evidence="3" id="KW-1185">Reference proteome</keyword>
<dbReference type="Proteomes" id="UP001500683">
    <property type="component" value="Unassembled WGS sequence"/>
</dbReference>
<dbReference type="PROSITE" id="PS51257">
    <property type="entry name" value="PROKAR_LIPOPROTEIN"/>
    <property type="match status" value="1"/>
</dbReference>
<protein>
    <recommendedName>
        <fullName evidence="1">DUF8094 domain-containing protein</fullName>
    </recommendedName>
</protein>
<evidence type="ECO:0000313" key="2">
    <source>
        <dbReference type="EMBL" id="GAA4091457.1"/>
    </source>
</evidence>
<organism evidence="2 3">
    <name type="scientific">Actinomadura miaoliensis</name>
    <dbReference type="NCBI Taxonomy" id="430685"/>
    <lineage>
        <taxon>Bacteria</taxon>
        <taxon>Bacillati</taxon>
        <taxon>Actinomycetota</taxon>
        <taxon>Actinomycetes</taxon>
        <taxon>Streptosporangiales</taxon>
        <taxon>Thermomonosporaceae</taxon>
        <taxon>Actinomadura</taxon>
    </lineage>
</organism>
<reference evidence="3" key="1">
    <citation type="journal article" date="2019" name="Int. J. Syst. Evol. Microbiol.">
        <title>The Global Catalogue of Microorganisms (GCM) 10K type strain sequencing project: providing services to taxonomists for standard genome sequencing and annotation.</title>
        <authorList>
            <consortium name="The Broad Institute Genomics Platform"/>
            <consortium name="The Broad Institute Genome Sequencing Center for Infectious Disease"/>
            <person name="Wu L."/>
            <person name="Ma J."/>
        </authorList>
    </citation>
    <scope>NUCLEOTIDE SEQUENCE [LARGE SCALE GENOMIC DNA]</scope>
    <source>
        <strain evidence="3">JCM 16702</strain>
    </source>
</reference>
<comment type="caution">
    <text evidence="2">The sequence shown here is derived from an EMBL/GenBank/DDBJ whole genome shotgun (WGS) entry which is preliminary data.</text>
</comment>
<accession>A0ABP7WLM3</accession>
<dbReference type="RefSeq" id="WP_344954459.1">
    <property type="nucleotide sequence ID" value="NZ_BAAAZG010000047.1"/>
</dbReference>
<feature type="domain" description="DUF8094" evidence="1">
    <location>
        <begin position="27"/>
        <end position="320"/>
    </location>
</feature>
<name>A0ABP7WLM3_9ACTN</name>
<proteinExistence type="predicted"/>
<sequence>MRVRPAVALPVPVLLLAAACGGGGSEPAPALSKDEAQRVLARYADAANKAGQRLDGTALAAVETDPQLSMDRAAFRLGRAARQPFTPVRFVKSAFYIPRMDGYPRWFAADTVTSATRPGAKEPRTTRHALVFTQAGAGAPWLLAASPYPGGDEISRVRLDGDGYAQAVAPGASGLAVSPSRIGAAHAALLSGGPQAPGASVLAPGPQTTQSYDALRQARLGLRKNGVRLQTRFVPDSSPVYALRTKDGGALVWYVLRQHESYRSARLGRLAVTGDLTGLAPAKAARTRLDATVLVQYLATVPATGHAAVGGMYRKAVAANAS</sequence>
<evidence type="ECO:0000313" key="3">
    <source>
        <dbReference type="Proteomes" id="UP001500683"/>
    </source>
</evidence>
<dbReference type="InterPro" id="IPR058407">
    <property type="entry name" value="DUF8094"/>
</dbReference>
<dbReference type="EMBL" id="BAAAZG010000047">
    <property type="protein sequence ID" value="GAA4091457.1"/>
    <property type="molecule type" value="Genomic_DNA"/>
</dbReference>
<evidence type="ECO:0000259" key="1">
    <source>
        <dbReference type="Pfam" id="PF26366"/>
    </source>
</evidence>